<evidence type="ECO:0000256" key="7">
    <source>
        <dbReference type="PROSITE-ProRule" id="PRU00385"/>
    </source>
</evidence>
<feature type="compositionally biased region" description="Low complexity" evidence="8">
    <location>
        <begin position="401"/>
        <end position="414"/>
    </location>
</feature>
<feature type="compositionally biased region" description="Polar residues" evidence="8">
    <location>
        <begin position="498"/>
        <end position="507"/>
    </location>
</feature>
<evidence type="ECO:0000256" key="4">
    <source>
        <dbReference type="ARBA" id="ARBA00022989"/>
    </source>
</evidence>
<feature type="compositionally biased region" description="Basic and acidic residues" evidence="8">
    <location>
        <begin position="19"/>
        <end position="29"/>
    </location>
</feature>
<feature type="topological domain" description="Cytoplasmic" evidence="7">
    <location>
        <begin position="1"/>
        <end position="1574"/>
    </location>
</feature>
<comment type="similarity">
    <text evidence="2">Belongs to the nesprin family.</text>
</comment>
<proteinExistence type="inferred from homology"/>
<keyword evidence="11" id="KW-1185">Reference proteome</keyword>
<feature type="compositionally biased region" description="Basic and acidic residues" evidence="8">
    <location>
        <begin position="636"/>
        <end position="671"/>
    </location>
</feature>
<dbReference type="PANTHER" id="PTHR21524">
    <property type="entry name" value="SPECTRIN REPEAT CONTAINING NUCLEAR ENVELOPE PROTEIN 2"/>
    <property type="match status" value="1"/>
</dbReference>
<dbReference type="Gene3D" id="1.20.58.60">
    <property type="match status" value="1"/>
</dbReference>
<feature type="region of interest" description="Disordered" evidence="8">
    <location>
        <begin position="751"/>
        <end position="782"/>
    </location>
</feature>
<feature type="compositionally biased region" description="Polar residues" evidence="8">
    <location>
        <begin position="951"/>
        <end position="961"/>
    </location>
</feature>
<dbReference type="InterPro" id="IPR018159">
    <property type="entry name" value="Spectrin/alpha-actinin"/>
</dbReference>
<feature type="compositionally biased region" description="Polar residues" evidence="8">
    <location>
        <begin position="971"/>
        <end position="991"/>
    </location>
</feature>
<evidence type="ECO:0000256" key="5">
    <source>
        <dbReference type="ARBA" id="ARBA00023136"/>
    </source>
</evidence>
<dbReference type="Pfam" id="PF10541">
    <property type="entry name" value="KASH"/>
    <property type="match status" value="1"/>
</dbReference>
<evidence type="ECO:0000256" key="2">
    <source>
        <dbReference type="ARBA" id="ARBA00008619"/>
    </source>
</evidence>
<feature type="compositionally biased region" description="Basic and acidic residues" evidence="8">
    <location>
        <begin position="279"/>
        <end position="297"/>
    </location>
</feature>
<keyword evidence="6" id="KW-0539">Nucleus</keyword>
<feature type="region of interest" description="Disordered" evidence="8">
    <location>
        <begin position="19"/>
        <end position="40"/>
    </location>
</feature>
<accession>A0ABD2X2Q3</accession>
<feature type="region of interest" description="Disordered" evidence="8">
    <location>
        <begin position="901"/>
        <end position="1006"/>
    </location>
</feature>
<dbReference type="CDD" id="cd00176">
    <property type="entry name" value="SPEC"/>
    <property type="match status" value="1"/>
</dbReference>
<keyword evidence="4" id="KW-1133">Transmembrane helix</keyword>
<dbReference type="InterPro" id="IPR012315">
    <property type="entry name" value="KASH"/>
</dbReference>
<feature type="region of interest" description="Disordered" evidence="8">
    <location>
        <begin position="336"/>
        <end position="420"/>
    </location>
</feature>
<evidence type="ECO:0000313" key="10">
    <source>
        <dbReference type="EMBL" id="KAL3399606.1"/>
    </source>
</evidence>
<feature type="compositionally biased region" description="Polar residues" evidence="8">
    <location>
        <begin position="580"/>
        <end position="598"/>
    </location>
</feature>
<feature type="compositionally biased region" description="Basic residues" evidence="8">
    <location>
        <begin position="911"/>
        <end position="929"/>
    </location>
</feature>
<feature type="region of interest" description="Disordered" evidence="8">
    <location>
        <begin position="1424"/>
        <end position="1448"/>
    </location>
</feature>
<dbReference type="EMBL" id="JBJJXI010000055">
    <property type="protein sequence ID" value="KAL3399606.1"/>
    <property type="molecule type" value="Genomic_DNA"/>
</dbReference>
<comment type="caution">
    <text evidence="10">The sequence shown here is derived from an EMBL/GenBank/DDBJ whole genome shotgun (WGS) entry which is preliminary data.</text>
</comment>
<dbReference type="SUPFAM" id="SSF46966">
    <property type="entry name" value="Spectrin repeat"/>
    <property type="match status" value="1"/>
</dbReference>
<dbReference type="GO" id="GO:0005737">
    <property type="term" value="C:cytoplasm"/>
    <property type="evidence" value="ECO:0007669"/>
    <property type="project" value="UniProtKB-ARBA"/>
</dbReference>
<dbReference type="SMART" id="SM01249">
    <property type="entry name" value="KASH"/>
    <property type="match status" value="1"/>
</dbReference>
<feature type="compositionally biased region" description="Low complexity" evidence="8">
    <location>
        <begin position="363"/>
        <end position="373"/>
    </location>
</feature>
<feature type="region of interest" description="Disordered" evidence="8">
    <location>
        <begin position="279"/>
        <end position="302"/>
    </location>
</feature>
<protein>
    <recommendedName>
        <fullName evidence="9">KASH domain-containing protein</fullName>
    </recommendedName>
</protein>
<evidence type="ECO:0000256" key="1">
    <source>
        <dbReference type="ARBA" id="ARBA00004126"/>
    </source>
</evidence>
<reference evidence="10 11" key="1">
    <citation type="journal article" date="2024" name="bioRxiv">
        <title>A reference genome for Trichogramma kaykai: A tiny desert-dwelling parasitoid wasp with competing sex-ratio distorters.</title>
        <authorList>
            <person name="Culotta J."/>
            <person name="Lindsey A.R."/>
        </authorList>
    </citation>
    <scope>NUCLEOTIDE SEQUENCE [LARGE SCALE GENOMIC DNA]</scope>
    <source>
        <strain evidence="10 11">KSX58</strain>
    </source>
</reference>
<dbReference type="PROSITE" id="PS51049">
    <property type="entry name" value="KASH"/>
    <property type="match status" value="1"/>
</dbReference>
<evidence type="ECO:0000256" key="8">
    <source>
        <dbReference type="SAM" id="MobiDB-lite"/>
    </source>
</evidence>
<evidence type="ECO:0000256" key="3">
    <source>
        <dbReference type="ARBA" id="ARBA00022692"/>
    </source>
</evidence>
<keyword evidence="5 7" id="KW-0472">Membrane</keyword>
<dbReference type="Proteomes" id="UP001627154">
    <property type="component" value="Unassembled WGS sequence"/>
</dbReference>
<evidence type="ECO:0000259" key="9">
    <source>
        <dbReference type="PROSITE" id="PS51049"/>
    </source>
</evidence>
<feature type="compositionally biased region" description="Basic and acidic residues" evidence="8">
    <location>
        <begin position="613"/>
        <end position="623"/>
    </location>
</feature>
<sequence length="1621" mass="182790">MKMSFSLSSLQPSSKYLERAEHAKSKMEKPFNSLNKKRKEPVQEECAKYWSGTEDSKDDFWAAIQTNYDYIMDTNLIDTCKETNGELTWDEGDVSTMSWGLKEVSCQFSELYSWLRVLQELVYSKEENILDKSLRAAHTEELRRKAYRRRLFNEQAEKLIARAPSLKEEVYWRVDHLNAKWNLVEQIMAPVQRSDELDQQDVTADFEHEVKCLRKWLREMEDRLQPLNFHVNWSRTDVEEKAIEHMVLQRDIEAHGRIVSSVVKLGERVAAAETKAIQEKRNRCDEERQQQQQRDRQQQPLRVASSLERRWHLLFLRALEWQCHIEALAQRVRSKYSSSRSSSDSDDEEPVPKQPRLSRRVSGHVGPSSGSSSETNSRNELVRRRTRRQLKARSSPRPVLETAASTEAASSDSEASSKNRFIDDGGYYFEDNIDELCLVNENQELGKSCNNPNTTKDIANDVNNSIKKNSLGLFGDQGAEADIEEAGFSEEEVDRQKQQPIQSNMTPSLDPVPVANNDPADEVDSVIKSESNDMITSNDSPKRRRTEPDTQDGLFNTSNRKSKNCATFYFKHMDTDSEADSNAVSEDDNQQVLQPSADDSSEEEWTYTSGKVGDVHQHMEDNTKSNGNDGDNADEINGKLESSDDFNRVKRPTDNEANKNSDDECGNDKDSIQRLIREVEKLVREEGKEMSSRVPSLIFNENKCGQLSQQNHKQKYERIKEWLALNSVRCREDTCTSQYCQLTVSESLDSCDASGEYTTGESDIDRQSVTSEEDVQSSVSTSRRVHCGVSQFNSEELLDNATDELAAAASPCKPVETSTPKVVMRQKTGNRANEPRPWSVSCIQQIKTATSFEIQDLSQHSISETALHKLLPGGMTSKNASLTASGSRAPLNNSTSTLLEETILGPDAHHTKNNTLRRRKNRHRKKNANRKSESGSDVLTTHNTRSENSDDVSSGNNNPSIIRSLRKSIGGRQNRSSRALVSKSDSFSGYNVENEPQAETIQTNSNPSMKFGFLYTAASVSSESDIDEGDKTATACVRMARNERLHATCEDTVLTIKKKRATQYGVEADSDLEKNSLGANSLGEQAWDNYQEKYMSEAYSEATDVETARRLLDFGDDYRNFLDSQSDCASSLGVHNEDSDSDMEFKRLTQNSQTQLLISEARYGTLADSGFTELTRVCRENIKCLKAISETSNISRHNAKHSKQIRGLMERWDSLSLRAEETQKINAIHREMAAMKLEFCAAYERFTSYKVVLKEPQLIEDQINKINGELANLRDSKAAMLALNVSTHRLITDLGQKTSPTLTALKDGVADLYRLWDEAFQKGNQQLCKLQVVHQFEARLAELQCALRRDKDTLAVLDAALQAGATMEVATSVRDVARLLSEKHEARDENGVTLDSPLTPTLENIESVNVKQISFSDASHTTCSPFEGGSLSDSGISDSGSEQELSERERRLAALRRLTRSLESQFQPESCDDVLGELWRRVEEAEAELRNLQKQCRELIVRTAASVESKKSSKVADTEKLLVPSKRDKSMWIDTICTNDKACVANFPLNEFLGMDDPDNDPDEPRSWVWRVLRAALPFQLALVVLFCAACLLEPHCCEAGNTLNLSLTPQLRYLHGPPPV</sequence>
<evidence type="ECO:0000313" key="11">
    <source>
        <dbReference type="Proteomes" id="UP001627154"/>
    </source>
</evidence>
<gene>
    <name evidence="10" type="ORF">TKK_006873</name>
</gene>
<name>A0ABD2X2Q3_9HYME</name>
<dbReference type="GO" id="GO:0031965">
    <property type="term" value="C:nuclear membrane"/>
    <property type="evidence" value="ECO:0007669"/>
    <property type="project" value="UniProtKB-SubCell"/>
</dbReference>
<keyword evidence="3 7" id="KW-0812">Transmembrane</keyword>
<feature type="domain" description="KASH" evidence="9">
    <location>
        <begin position="1566"/>
        <end position="1621"/>
    </location>
</feature>
<feature type="compositionally biased region" description="Polar residues" evidence="8">
    <location>
        <begin position="997"/>
        <end position="1006"/>
    </location>
</feature>
<feature type="region of interest" description="Disordered" evidence="8">
    <location>
        <begin position="578"/>
        <end position="671"/>
    </location>
</feature>
<evidence type="ECO:0000256" key="6">
    <source>
        <dbReference type="ARBA" id="ARBA00023242"/>
    </source>
</evidence>
<comment type="subcellular location">
    <subcellularLocation>
        <location evidence="1">Nucleus membrane</location>
    </subcellularLocation>
</comment>
<organism evidence="10 11">
    <name type="scientific">Trichogramma kaykai</name>
    <dbReference type="NCBI Taxonomy" id="54128"/>
    <lineage>
        <taxon>Eukaryota</taxon>
        <taxon>Metazoa</taxon>
        <taxon>Ecdysozoa</taxon>
        <taxon>Arthropoda</taxon>
        <taxon>Hexapoda</taxon>
        <taxon>Insecta</taxon>
        <taxon>Pterygota</taxon>
        <taxon>Neoptera</taxon>
        <taxon>Endopterygota</taxon>
        <taxon>Hymenoptera</taxon>
        <taxon>Apocrita</taxon>
        <taxon>Proctotrupomorpha</taxon>
        <taxon>Chalcidoidea</taxon>
        <taxon>Trichogrammatidae</taxon>
        <taxon>Trichogramma</taxon>
    </lineage>
</organism>
<feature type="topological domain" description="Perinuclear space" evidence="7">
    <location>
        <begin position="1596"/>
        <end position="1621"/>
    </location>
</feature>
<dbReference type="PANTHER" id="PTHR21524:SF5">
    <property type="entry name" value="SPECTRIN REPEAT CONTAINING NUCLEAR ENVELOPE PROTEIN 2"/>
    <property type="match status" value="1"/>
</dbReference>
<feature type="region of interest" description="Disordered" evidence="8">
    <location>
        <begin position="487"/>
        <end position="559"/>
    </location>
</feature>
<feature type="compositionally biased region" description="Low complexity" evidence="8">
    <location>
        <begin position="1428"/>
        <end position="1443"/>
    </location>
</feature>